<evidence type="ECO:0000313" key="1">
    <source>
        <dbReference type="EMBL" id="KAH8012812.1"/>
    </source>
</evidence>
<comment type="caution">
    <text evidence="1">The sequence shown here is derived from an EMBL/GenBank/DDBJ whole genome shotgun (WGS) entry which is preliminary data.</text>
</comment>
<proteinExistence type="predicted"/>
<organism evidence="1 2">
    <name type="scientific">Sphaerodactylus townsendi</name>
    <dbReference type="NCBI Taxonomy" id="933632"/>
    <lineage>
        <taxon>Eukaryota</taxon>
        <taxon>Metazoa</taxon>
        <taxon>Chordata</taxon>
        <taxon>Craniata</taxon>
        <taxon>Vertebrata</taxon>
        <taxon>Euteleostomi</taxon>
        <taxon>Lepidosauria</taxon>
        <taxon>Squamata</taxon>
        <taxon>Bifurcata</taxon>
        <taxon>Gekkota</taxon>
        <taxon>Sphaerodactylidae</taxon>
        <taxon>Sphaerodactylus</taxon>
    </lineage>
</organism>
<reference evidence="1" key="1">
    <citation type="submission" date="2021-08" db="EMBL/GenBank/DDBJ databases">
        <title>The first chromosome-level gecko genome reveals the dynamic sex chromosomes of Neotropical dwarf geckos (Sphaerodactylidae: Sphaerodactylus).</title>
        <authorList>
            <person name="Pinto B.J."/>
            <person name="Keating S.E."/>
            <person name="Gamble T."/>
        </authorList>
    </citation>
    <scope>NUCLEOTIDE SEQUENCE</scope>
    <source>
        <strain evidence="1">TG3544</strain>
    </source>
</reference>
<protein>
    <submittedName>
        <fullName evidence="1">Uncharacterized protein</fullName>
    </submittedName>
</protein>
<evidence type="ECO:0000313" key="2">
    <source>
        <dbReference type="Proteomes" id="UP000827872"/>
    </source>
</evidence>
<gene>
    <name evidence="1" type="ORF">K3G42_002251</name>
</gene>
<dbReference type="EMBL" id="CM037615">
    <property type="protein sequence ID" value="KAH8012812.1"/>
    <property type="molecule type" value="Genomic_DNA"/>
</dbReference>
<accession>A0ACB8FZW4</accession>
<dbReference type="Proteomes" id="UP000827872">
    <property type="component" value="Linkage Group LG02"/>
</dbReference>
<name>A0ACB8FZW4_9SAUR</name>
<keyword evidence="2" id="KW-1185">Reference proteome</keyword>
<sequence>MPKSPFPGAAPAEPQKRGGGAFSLGVPEGEQLKPPGRPWQRHLPAWHLLASPVSLAFVAASLRAPQPASGPLRFRALHAWQGGCISPCPANRVWGMTCPTDPQISHLGIFHQDSHPYPHLSRAVAALLCGENLCAQAFPLVIPGY</sequence>